<protein>
    <submittedName>
        <fullName evidence="2">ORF64</fullName>
    </submittedName>
</protein>
<proteinExistence type="predicted"/>
<keyword evidence="2" id="KW-0614">Plasmid</keyword>
<name>Q93NH1_PAENI</name>
<dbReference type="AlphaFoldDB" id="Q93NH1"/>
<dbReference type="EMBL" id="AF373840">
    <property type="protein sequence ID" value="AAK64265.1"/>
    <property type="molecule type" value="Genomic_DNA"/>
</dbReference>
<geneLocation type="plasmid" evidence="2">
    <name>pA01</name>
</geneLocation>
<accession>Q93NH1</accession>
<dbReference type="EMBL" id="AJ507836">
    <property type="protein sequence ID" value="CAD47948.1"/>
    <property type="molecule type" value="Genomic_DNA"/>
</dbReference>
<geneLocation type="plasmid" evidence="3">
    <name>pAO1</name>
</geneLocation>
<evidence type="ECO:0000313" key="2">
    <source>
        <dbReference type="EMBL" id="AAK64265.1"/>
    </source>
</evidence>
<reference evidence="3" key="2">
    <citation type="journal article" date="2003" name="J. Bacteriol.">
        <title>Sequence of the 165-kilobase catabolic plasmid pAO1 from Arthrobacter nicotinovorans and identification of a pAO1-dependent nicotine uptake system.</title>
        <authorList>
            <person name="Igloi G.L."/>
            <person name="Brandsch R."/>
        </authorList>
    </citation>
    <scope>NUCLEOTIDE SEQUENCE [LARGE SCALE GENOMIC DNA]</scope>
    <source>
        <strain evidence="3">ATCC 49919</strain>
        <plasmid evidence="3">pAO1</plasmid>
    </source>
</reference>
<feature type="region of interest" description="Disordered" evidence="1">
    <location>
        <begin position="1"/>
        <end position="27"/>
    </location>
</feature>
<evidence type="ECO:0000256" key="1">
    <source>
        <dbReference type="SAM" id="MobiDB-lite"/>
    </source>
</evidence>
<organism evidence="2">
    <name type="scientific">Paenarthrobacter nicotinovorans</name>
    <name type="common">Arthrobacter nicotinovorans</name>
    <dbReference type="NCBI Taxonomy" id="29320"/>
    <lineage>
        <taxon>Bacteria</taxon>
        <taxon>Bacillati</taxon>
        <taxon>Actinomycetota</taxon>
        <taxon>Actinomycetes</taxon>
        <taxon>Micrococcales</taxon>
        <taxon>Micrococcaceae</taxon>
        <taxon>Paenarthrobacter</taxon>
    </lineage>
</organism>
<reference evidence="3" key="3">
    <citation type="journal article" date="2013" name="J. Mol. Evol.">
        <title>pAO1 of Arthrobacter nicotinovorans and the spread of catabolic traits by horizontal gene transfer in gram-positive soil bacteria.</title>
        <authorList>
            <person name="Mihasan M."/>
            <person name="Brandsch R."/>
        </authorList>
    </citation>
    <scope>NUCLEOTIDE SEQUENCE [LARGE SCALE GENOMIC DNA]</scope>
    <source>
        <strain evidence="3">ATCC 49919</strain>
        <plasmid evidence="3">pAO1</plasmid>
    </source>
</reference>
<reference evidence="2" key="1">
    <citation type="journal article" date="2001" name="J. Bacteriol.">
        <title>Gene cluster on pAO1 of Arthrobacter nicotinovorans involved in degradation of the plant alkaloid nicotine: cloning, purification, and characterization of 2,6-dihydroxypyridine 3-hydroxylase.</title>
        <authorList>
            <person name="Baitsch D."/>
            <person name="Sandu C."/>
            <person name="Brandsch R."/>
            <person name="Igloi G.L."/>
        </authorList>
    </citation>
    <scope>NUCLEOTIDE SEQUENCE</scope>
    <source>
        <plasmid evidence="2">pA01</plasmid>
    </source>
</reference>
<evidence type="ECO:0000313" key="3">
    <source>
        <dbReference type="EMBL" id="CAD47948.1"/>
    </source>
</evidence>
<sequence length="64" mass="6957">MFYSSGDLTPGRALDSDGQCPASHPVRHTADDLSKMLSGALYRGCRPSFTPPQCQSRASVRRTD</sequence>